<dbReference type="Proteomes" id="UP000726170">
    <property type="component" value="Unassembled WGS sequence"/>
</dbReference>
<reference evidence="1 2" key="1">
    <citation type="submission" date="2021-06" db="EMBL/GenBank/DDBJ databases">
        <authorList>
            <person name="Sun Q."/>
            <person name="Li D."/>
        </authorList>
    </citation>
    <scope>NUCLEOTIDE SEQUENCE [LARGE SCALE GENOMIC DNA]</scope>
    <source>
        <strain evidence="1 2">MSJ-11</strain>
    </source>
</reference>
<sequence>MSMTPAEMARAARAAYMREYRKKNKQKIKEQQEQYWEKKYRELQK</sequence>
<organism evidence="1 2">
    <name type="scientific">Clostridium mobile</name>
    <dbReference type="NCBI Taxonomy" id="2841512"/>
    <lineage>
        <taxon>Bacteria</taxon>
        <taxon>Bacillati</taxon>
        <taxon>Bacillota</taxon>
        <taxon>Clostridia</taxon>
        <taxon>Eubacteriales</taxon>
        <taxon>Clostridiaceae</taxon>
        <taxon>Clostridium</taxon>
    </lineage>
</organism>
<evidence type="ECO:0000313" key="2">
    <source>
        <dbReference type="Proteomes" id="UP000726170"/>
    </source>
</evidence>
<dbReference type="EMBL" id="JAHLQF010000006">
    <property type="protein sequence ID" value="MBU5486424.1"/>
    <property type="molecule type" value="Genomic_DNA"/>
</dbReference>
<accession>A0ABS6EMG6</accession>
<proteinExistence type="predicted"/>
<dbReference type="RefSeq" id="WP_216441102.1">
    <property type="nucleotide sequence ID" value="NZ_JAHLQF010000006.1"/>
</dbReference>
<evidence type="ECO:0000313" key="1">
    <source>
        <dbReference type="EMBL" id="MBU5486424.1"/>
    </source>
</evidence>
<protein>
    <submittedName>
        <fullName evidence="1">Uncharacterized protein</fullName>
    </submittedName>
</protein>
<name>A0ABS6EMG6_9CLOT</name>
<keyword evidence="2" id="KW-1185">Reference proteome</keyword>
<gene>
    <name evidence="1" type="ORF">KQI86_19165</name>
</gene>
<comment type="caution">
    <text evidence="1">The sequence shown here is derived from an EMBL/GenBank/DDBJ whole genome shotgun (WGS) entry which is preliminary data.</text>
</comment>